<dbReference type="Pfam" id="PF08022">
    <property type="entry name" value="FAD_binding_8"/>
    <property type="match status" value="1"/>
</dbReference>
<proteinExistence type="inferred from homology"/>
<feature type="domain" description="FAD-binding FR-type" evidence="10">
    <location>
        <begin position="75"/>
        <end position="205"/>
    </location>
</feature>
<evidence type="ECO:0000256" key="7">
    <source>
        <dbReference type="ARBA" id="ARBA00023002"/>
    </source>
</evidence>
<dbReference type="InterPro" id="IPR017927">
    <property type="entry name" value="FAD-bd_FR_type"/>
</dbReference>
<dbReference type="SFLD" id="SFLDG01168">
    <property type="entry name" value="Ferric_reductase_subgroup_(FRE"/>
    <property type="match status" value="1"/>
</dbReference>
<feature type="transmembrane region" description="Helical" evidence="9">
    <location>
        <begin position="24"/>
        <end position="42"/>
    </location>
</feature>
<dbReference type="GO" id="GO:0005886">
    <property type="term" value="C:plasma membrane"/>
    <property type="evidence" value="ECO:0007669"/>
    <property type="project" value="UniProtKB-SubCell"/>
</dbReference>
<sequence length="311" mass="34761">MVAMAAILVLSPAAFRTAFYETYLHVHIALVALVLAAWWIHIDGMQQMPYLQAVIAIWVAERALRLISLIYRNLARTRTRTHAEVEALPGDAMRITIRLARPVTLKPGQHIFFTLPPVGLWTDHPFSLAWSETTTTPASYDLEKGSKTPQITFDVLALPQTTVSLIIRRRGGFTGCLYKKCEASHNARISLPAFVEGPYGGSQVLHSYGTVMLFAGGVGITHQITSVRDLTAGYVSSTAAAQRVTLIWVIRSSEHLEWIRPWMTTMLSMPKRRNLLRIQLFVTRPRSTKEIHSPGNTVQMYPGKPNVDTLC</sequence>
<dbReference type="EC" id="1.16.1.9" evidence="3"/>
<dbReference type="Gene3D" id="3.40.50.80">
    <property type="entry name" value="Nucleotide-binding domain of ferredoxin-NADP reductase (FNR) module"/>
    <property type="match status" value="1"/>
</dbReference>
<comment type="similarity">
    <text evidence="2">Belongs to the ferric reductase (FRE) family.</text>
</comment>
<keyword evidence="12" id="KW-1185">Reference proteome</keyword>
<evidence type="ECO:0000313" key="11">
    <source>
        <dbReference type="EMBL" id="KAK3176081.1"/>
    </source>
</evidence>
<evidence type="ECO:0000256" key="9">
    <source>
        <dbReference type="SAM" id="Phobius"/>
    </source>
</evidence>
<dbReference type="Proteomes" id="UP001276659">
    <property type="component" value="Unassembled WGS sequence"/>
</dbReference>
<protein>
    <recommendedName>
        <fullName evidence="3">ferric-chelate reductase (NADPH)</fullName>
        <ecNumber evidence="3">1.16.1.9</ecNumber>
    </recommendedName>
</protein>
<name>A0AAE0DMX2_9LECA</name>
<evidence type="ECO:0000256" key="4">
    <source>
        <dbReference type="ARBA" id="ARBA00022448"/>
    </source>
</evidence>
<keyword evidence="9" id="KW-0472">Membrane</keyword>
<dbReference type="EMBL" id="JASNWA010000004">
    <property type="protein sequence ID" value="KAK3176081.1"/>
    <property type="molecule type" value="Genomic_DNA"/>
</dbReference>
<dbReference type="InterPro" id="IPR013121">
    <property type="entry name" value="Fe_red_NAD-bd_6"/>
</dbReference>
<dbReference type="SFLD" id="SFLDS00052">
    <property type="entry name" value="Ferric_Reductase_Domain"/>
    <property type="match status" value="1"/>
</dbReference>
<organism evidence="11 12">
    <name type="scientific">Lepraria neglecta</name>
    <dbReference type="NCBI Taxonomy" id="209136"/>
    <lineage>
        <taxon>Eukaryota</taxon>
        <taxon>Fungi</taxon>
        <taxon>Dikarya</taxon>
        <taxon>Ascomycota</taxon>
        <taxon>Pezizomycotina</taxon>
        <taxon>Lecanoromycetes</taxon>
        <taxon>OSLEUM clade</taxon>
        <taxon>Lecanoromycetidae</taxon>
        <taxon>Lecanorales</taxon>
        <taxon>Lecanorineae</taxon>
        <taxon>Stereocaulaceae</taxon>
        <taxon>Lepraria</taxon>
    </lineage>
</organism>
<dbReference type="PANTHER" id="PTHR32361:SF24">
    <property type="entry name" value="REDUCTASE, PUTATIVE (AFU_ORTHOLOGUE AFUA_3G10820)-RELATED"/>
    <property type="match status" value="1"/>
</dbReference>
<comment type="caution">
    <text evidence="11">The sequence shown here is derived from an EMBL/GenBank/DDBJ whole genome shotgun (WGS) entry which is preliminary data.</text>
</comment>
<reference evidence="11" key="1">
    <citation type="submission" date="2022-11" db="EMBL/GenBank/DDBJ databases">
        <title>Chromosomal genome sequence assembly and mating type (MAT) locus characterization of the leprose asexual lichenized fungus Lepraria neglecta (Nyl.) Erichsen.</title>
        <authorList>
            <person name="Allen J.L."/>
            <person name="Pfeffer B."/>
        </authorList>
    </citation>
    <scope>NUCLEOTIDE SEQUENCE</scope>
    <source>
        <strain evidence="11">Allen 5258</strain>
    </source>
</reference>
<dbReference type="GO" id="GO:0015677">
    <property type="term" value="P:copper ion import"/>
    <property type="evidence" value="ECO:0007669"/>
    <property type="project" value="TreeGrafter"/>
</dbReference>
<keyword evidence="7" id="KW-0560">Oxidoreductase</keyword>
<dbReference type="SUPFAM" id="SSF63380">
    <property type="entry name" value="Riboflavin synthase domain-like"/>
    <property type="match status" value="1"/>
</dbReference>
<evidence type="ECO:0000259" key="10">
    <source>
        <dbReference type="PROSITE" id="PS51384"/>
    </source>
</evidence>
<dbReference type="CDD" id="cd06186">
    <property type="entry name" value="NOX_Duox_like_FAD_NADP"/>
    <property type="match status" value="1"/>
</dbReference>
<evidence type="ECO:0000256" key="2">
    <source>
        <dbReference type="ARBA" id="ARBA00006278"/>
    </source>
</evidence>
<dbReference type="AlphaFoldDB" id="A0AAE0DMX2"/>
<dbReference type="PANTHER" id="PTHR32361">
    <property type="entry name" value="FERRIC/CUPRIC REDUCTASE TRANSMEMBRANE COMPONENT"/>
    <property type="match status" value="1"/>
</dbReference>
<evidence type="ECO:0000256" key="3">
    <source>
        <dbReference type="ARBA" id="ARBA00012668"/>
    </source>
</evidence>
<dbReference type="InterPro" id="IPR013112">
    <property type="entry name" value="FAD-bd_8"/>
</dbReference>
<dbReference type="InterPro" id="IPR017938">
    <property type="entry name" value="Riboflavin_synthase-like_b-brl"/>
</dbReference>
<evidence type="ECO:0000256" key="5">
    <source>
        <dbReference type="ARBA" id="ARBA00022475"/>
    </source>
</evidence>
<evidence type="ECO:0000256" key="8">
    <source>
        <dbReference type="ARBA" id="ARBA00048483"/>
    </source>
</evidence>
<keyword evidence="4" id="KW-0813">Transport</keyword>
<comment type="subcellular location">
    <subcellularLocation>
        <location evidence="1">Cell membrane</location>
        <topology evidence="1">Multi-pass membrane protein</topology>
    </subcellularLocation>
</comment>
<keyword evidence="9" id="KW-1133">Transmembrane helix</keyword>
<evidence type="ECO:0000256" key="6">
    <source>
        <dbReference type="ARBA" id="ARBA00022982"/>
    </source>
</evidence>
<accession>A0AAE0DMX2</accession>
<keyword evidence="6" id="KW-0249">Electron transport</keyword>
<evidence type="ECO:0000256" key="1">
    <source>
        <dbReference type="ARBA" id="ARBA00004651"/>
    </source>
</evidence>
<keyword evidence="9" id="KW-0812">Transmembrane</keyword>
<keyword evidence="5" id="KW-1003">Cell membrane</keyword>
<dbReference type="Pfam" id="PF08030">
    <property type="entry name" value="NAD_binding_6"/>
    <property type="match status" value="1"/>
</dbReference>
<dbReference type="InterPro" id="IPR051410">
    <property type="entry name" value="Ferric/Cupric_Reductase"/>
</dbReference>
<dbReference type="GO" id="GO:0006826">
    <property type="term" value="P:iron ion transport"/>
    <property type="evidence" value="ECO:0007669"/>
    <property type="project" value="TreeGrafter"/>
</dbReference>
<dbReference type="SUPFAM" id="SSF52343">
    <property type="entry name" value="Ferredoxin reductase-like, C-terminal NADP-linked domain"/>
    <property type="match status" value="1"/>
</dbReference>
<dbReference type="GO" id="GO:0052851">
    <property type="term" value="F:ferric-chelate reductase (NADPH) activity"/>
    <property type="evidence" value="ECO:0007669"/>
    <property type="project" value="UniProtKB-EC"/>
</dbReference>
<gene>
    <name evidence="11" type="ORF">OEA41_007403</name>
</gene>
<comment type="catalytic activity">
    <reaction evidence="8">
        <text>2 a Fe(II)-siderophore + NADP(+) + H(+) = 2 a Fe(III)-siderophore + NADPH</text>
        <dbReference type="Rhea" id="RHEA:28795"/>
        <dbReference type="Rhea" id="RHEA-COMP:11342"/>
        <dbReference type="Rhea" id="RHEA-COMP:11344"/>
        <dbReference type="ChEBI" id="CHEBI:15378"/>
        <dbReference type="ChEBI" id="CHEBI:29033"/>
        <dbReference type="ChEBI" id="CHEBI:29034"/>
        <dbReference type="ChEBI" id="CHEBI:57783"/>
        <dbReference type="ChEBI" id="CHEBI:58349"/>
        <dbReference type="EC" id="1.16.1.9"/>
    </reaction>
</comment>
<dbReference type="GO" id="GO:0006879">
    <property type="term" value="P:intracellular iron ion homeostasis"/>
    <property type="evidence" value="ECO:0007669"/>
    <property type="project" value="TreeGrafter"/>
</dbReference>
<dbReference type="PROSITE" id="PS51384">
    <property type="entry name" value="FAD_FR"/>
    <property type="match status" value="1"/>
</dbReference>
<evidence type="ECO:0000313" key="12">
    <source>
        <dbReference type="Proteomes" id="UP001276659"/>
    </source>
</evidence>
<dbReference type="InterPro" id="IPR039261">
    <property type="entry name" value="FNR_nucleotide-bd"/>
</dbReference>